<evidence type="ECO:0000256" key="1">
    <source>
        <dbReference type="SAM" id="MobiDB-lite"/>
    </source>
</evidence>
<organism evidence="2">
    <name type="scientific">Singulisphaera sp. Ch08</name>
    <dbReference type="NCBI Taxonomy" id="3120278"/>
    <lineage>
        <taxon>Bacteria</taxon>
        <taxon>Pseudomonadati</taxon>
        <taxon>Planctomycetota</taxon>
        <taxon>Planctomycetia</taxon>
        <taxon>Isosphaerales</taxon>
        <taxon>Isosphaeraceae</taxon>
        <taxon>Singulisphaera</taxon>
    </lineage>
</organism>
<gene>
    <name evidence="2" type="ORF">V5E97_09720</name>
</gene>
<accession>A0AAU7CLH2</accession>
<dbReference type="AlphaFoldDB" id="A0AAU7CLH2"/>
<protein>
    <submittedName>
        <fullName evidence="2">Uncharacterized protein</fullName>
    </submittedName>
</protein>
<reference evidence="2" key="1">
    <citation type="submission" date="2024-05" db="EMBL/GenBank/DDBJ databases">
        <title>Planctomycetes of the genus Singulisphaera possess chitinolytic capabilities.</title>
        <authorList>
            <person name="Ivanova A."/>
        </authorList>
    </citation>
    <scope>NUCLEOTIDE SEQUENCE</scope>
    <source>
        <strain evidence="2">Ch08T</strain>
    </source>
</reference>
<evidence type="ECO:0000313" key="2">
    <source>
        <dbReference type="EMBL" id="XBH06293.1"/>
    </source>
</evidence>
<proteinExistence type="predicted"/>
<feature type="region of interest" description="Disordered" evidence="1">
    <location>
        <begin position="1"/>
        <end position="27"/>
    </location>
</feature>
<name>A0AAU7CLH2_9BACT</name>
<sequence length="108" mass="12394">MAKKKKTPPKPQLEEVPQPQPFTRPPTNYELIYGESYTPLERLRIWDEDRFEAYVHEWLFSLKQAGKYGKIVWAPGSGDKGRDVRAYVTDEQGEWPGRPGGLLPPGSH</sequence>
<dbReference type="EMBL" id="CP155447">
    <property type="protein sequence ID" value="XBH06293.1"/>
    <property type="molecule type" value="Genomic_DNA"/>
</dbReference>
<dbReference type="RefSeq" id="WP_406699144.1">
    <property type="nucleotide sequence ID" value="NZ_CP155447.1"/>
</dbReference>